<reference evidence="2 3" key="1">
    <citation type="submission" date="2021-05" db="EMBL/GenBank/DDBJ databases">
        <title>Comparative genomic studies on the polysaccharide-degrading batcterial strains of the Flammeovirga genus.</title>
        <authorList>
            <person name="Zewei F."/>
            <person name="Zheng Z."/>
            <person name="Yu L."/>
            <person name="Ruyue G."/>
            <person name="Yanhong M."/>
            <person name="Yuanyuan C."/>
            <person name="Jingyan G."/>
            <person name="Wenjun H."/>
        </authorList>
    </citation>
    <scope>NUCLEOTIDE SEQUENCE [LARGE SCALE GENOMIC DNA]</scope>
    <source>
        <strain evidence="2 3">NBRC:100898</strain>
    </source>
</reference>
<name>A0AAX1NDF8_9BACT</name>
<dbReference type="EMBL" id="CP076133">
    <property type="protein sequence ID" value="QWG05547.1"/>
    <property type="molecule type" value="Genomic_DNA"/>
</dbReference>
<feature type="domain" description="LUD" evidence="1">
    <location>
        <begin position="44"/>
        <end position="147"/>
    </location>
</feature>
<keyword evidence="3" id="KW-1185">Reference proteome</keyword>
<dbReference type="Proteomes" id="UP000678679">
    <property type="component" value="Chromosome 2"/>
</dbReference>
<protein>
    <submittedName>
        <fullName evidence="2">LUD domain-containing protein</fullName>
    </submittedName>
</protein>
<dbReference type="Pfam" id="PF02589">
    <property type="entry name" value="LUD_dom"/>
    <property type="match status" value="1"/>
</dbReference>
<evidence type="ECO:0000259" key="1">
    <source>
        <dbReference type="Pfam" id="PF02589"/>
    </source>
</evidence>
<organism evidence="2 3">
    <name type="scientific">Flammeovirga yaeyamensis</name>
    <dbReference type="NCBI Taxonomy" id="367791"/>
    <lineage>
        <taxon>Bacteria</taxon>
        <taxon>Pseudomonadati</taxon>
        <taxon>Bacteroidota</taxon>
        <taxon>Cytophagia</taxon>
        <taxon>Cytophagales</taxon>
        <taxon>Flammeovirgaceae</taxon>
        <taxon>Flammeovirga</taxon>
    </lineage>
</organism>
<dbReference type="InterPro" id="IPR024185">
    <property type="entry name" value="FTHF_cligase-like_sf"/>
</dbReference>
<gene>
    <name evidence="2" type="ORF">KMW28_20880</name>
</gene>
<evidence type="ECO:0000313" key="2">
    <source>
        <dbReference type="EMBL" id="QWG05547.1"/>
    </source>
</evidence>
<proteinExistence type="predicted"/>
<dbReference type="SUPFAM" id="SSF100950">
    <property type="entry name" value="NagB/RpiA/CoA transferase-like"/>
    <property type="match status" value="1"/>
</dbReference>
<dbReference type="Gene3D" id="3.40.50.10420">
    <property type="entry name" value="NagB/RpiA/CoA transferase-like"/>
    <property type="match status" value="1"/>
</dbReference>
<dbReference type="InterPro" id="IPR003741">
    <property type="entry name" value="LUD_dom"/>
</dbReference>
<evidence type="ECO:0000313" key="3">
    <source>
        <dbReference type="Proteomes" id="UP000678679"/>
    </source>
</evidence>
<sequence length="149" mass="16720">MLYQLGVEVINGENLEDLPPIISHLGYDNQLIFTQFCELPYRKKIKEEKLKDISLSILKGELGVAENGAIWVNDYKLPHRALTCIGEHLIIALSKKNIVWNMHEAYDTVQPENHGYGVFISGPSKTADIEQSLVKGAHGARSLKVFLYG</sequence>
<dbReference type="PANTHER" id="PTHR43682:SF1">
    <property type="entry name" value="LACTATE UTILIZATION PROTEIN C"/>
    <property type="match status" value="1"/>
</dbReference>
<dbReference type="KEGG" id="fya:KMW28_20880"/>
<dbReference type="PANTHER" id="PTHR43682">
    <property type="entry name" value="LACTATE UTILIZATION PROTEIN C"/>
    <property type="match status" value="1"/>
</dbReference>
<accession>A0AAX1NDF8</accession>
<dbReference type="AlphaFoldDB" id="A0AAX1NDF8"/>
<dbReference type="InterPro" id="IPR037171">
    <property type="entry name" value="NagB/RpiA_transferase-like"/>
</dbReference>